<evidence type="ECO:0000256" key="10">
    <source>
        <dbReference type="ARBA" id="ARBA00023002"/>
    </source>
</evidence>
<dbReference type="PANTHER" id="PTHR30013:SF7">
    <property type="entry name" value="HYDROGENASE-2 SMALL CHAIN"/>
    <property type="match status" value="1"/>
</dbReference>
<evidence type="ECO:0000256" key="9">
    <source>
        <dbReference type="ARBA" id="ARBA00022729"/>
    </source>
</evidence>
<dbReference type="InterPro" id="IPR006311">
    <property type="entry name" value="TAT_signal"/>
</dbReference>
<dbReference type="PANTHER" id="PTHR30013">
    <property type="entry name" value="NIFE / NIFESE HYDROGENASE SMALL SUBUNIT FAMILY MEMBER"/>
    <property type="match status" value="1"/>
</dbReference>
<keyword evidence="6" id="KW-0004">4Fe-4S</keyword>
<dbReference type="EMBL" id="CP040463">
    <property type="protein sequence ID" value="QCT94672.1"/>
    <property type="molecule type" value="Genomic_DNA"/>
</dbReference>
<evidence type="ECO:0000256" key="2">
    <source>
        <dbReference type="ARBA" id="ARBA00001966"/>
    </source>
</evidence>
<dbReference type="Pfam" id="PF01058">
    <property type="entry name" value="Oxidored_q6"/>
    <property type="match status" value="1"/>
</dbReference>
<feature type="domain" description="Cytochrome-c3 hydrogenase C-terminal" evidence="15">
    <location>
        <begin position="244"/>
        <end position="325"/>
    </location>
</feature>
<evidence type="ECO:0000256" key="1">
    <source>
        <dbReference type="ARBA" id="ARBA00001927"/>
    </source>
</evidence>
<dbReference type="Gene3D" id="4.10.480.10">
    <property type="entry name" value="Cytochrome-c3 hydrogenase, C-terminal domain"/>
    <property type="match status" value="1"/>
</dbReference>
<comment type="cofactor">
    <cofactor evidence="1">
        <name>[3Fe-4S] cluster</name>
        <dbReference type="ChEBI" id="CHEBI:21137"/>
    </cofactor>
</comment>
<dbReference type="SUPFAM" id="SSF56770">
    <property type="entry name" value="HydA/Nqo6-like"/>
    <property type="match status" value="1"/>
</dbReference>
<evidence type="ECO:0000313" key="16">
    <source>
        <dbReference type="EMBL" id="QCT94672.1"/>
    </source>
</evidence>
<name>A0ABX5VB80_9BACT</name>
<dbReference type="Gene3D" id="3.40.50.700">
    <property type="entry name" value="NADH:ubiquinone oxidoreductase-like, 20kDa subunit"/>
    <property type="match status" value="1"/>
</dbReference>
<evidence type="ECO:0000256" key="3">
    <source>
        <dbReference type="ARBA" id="ARBA00004196"/>
    </source>
</evidence>
<evidence type="ECO:0000313" key="17">
    <source>
        <dbReference type="Proteomes" id="UP000306825"/>
    </source>
</evidence>
<reference evidence="16 17" key="1">
    <citation type="submission" date="2019-05" db="EMBL/GenBank/DDBJ databases">
        <title>A comparative analysis of the Nautiliaceae.</title>
        <authorList>
            <person name="Grosche A."/>
            <person name="Smedile F."/>
            <person name="Vetriani C."/>
        </authorList>
    </citation>
    <scope>NUCLEOTIDE SEQUENCE [LARGE SCALE GENOMIC DNA]</scope>
    <source>
        <strain evidence="16 17">TB-2</strain>
    </source>
</reference>
<keyword evidence="7" id="KW-0500">Molybdenum</keyword>
<dbReference type="Pfam" id="PF14720">
    <property type="entry name" value="NiFe_hyd_SSU_C"/>
    <property type="match status" value="1"/>
</dbReference>
<gene>
    <name evidence="16" type="ORF">FE773_05615</name>
</gene>
<dbReference type="RefSeq" id="WP_138323405.1">
    <property type="nucleotide sequence ID" value="NZ_CP040463.1"/>
</dbReference>
<dbReference type="InterPro" id="IPR027394">
    <property type="entry name" value="Cytochrome-c3_hydrogenase_C"/>
</dbReference>
<keyword evidence="11" id="KW-0408">Iron</keyword>
<keyword evidence="8" id="KW-0479">Metal-binding</keyword>
<dbReference type="PRINTS" id="PR00614">
    <property type="entry name" value="NIHGNASESMLL"/>
</dbReference>
<evidence type="ECO:0000256" key="12">
    <source>
        <dbReference type="ARBA" id="ARBA00023014"/>
    </source>
</evidence>
<comment type="subunit">
    <text evidence="5">Heterodimer of a large and a small subunit.</text>
</comment>
<evidence type="ECO:0000256" key="7">
    <source>
        <dbReference type="ARBA" id="ARBA00022505"/>
    </source>
</evidence>
<evidence type="ECO:0000256" key="4">
    <source>
        <dbReference type="ARBA" id="ARBA00006605"/>
    </source>
</evidence>
<dbReference type="Proteomes" id="UP000306825">
    <property type="component" value="Chromosome"/>
</dbReference>
<keyword evidence="10" id="KW-0560">Oxidoreductase</keyword>
<evidence type="ECO:0000256" key="8">
    <source>
        <dbReference type="ARBA" id="ARBA00022723"/>
    </source>
</evidence>
<evidence type="ECO:0000256" key="5">
    <source>
        <dbReference type="ARBA" id="ARBA00011771"/>
    </source>
</evidence>
<feature type="domain" description="NADH:ubiquinone oxidoreductase-like 20kDa subunit" evidence="14">
    <location>
        <begin position="76"/>
        <end position="224"/>
    </location>
</feature>
<dbReference type="InterPro" id="IPR006137">
    <property type="entry name" value="NADH_UbQ_OxRdtase-like_20kDa"/>
</dbReference>
<evidence type="ECO:0000256" key="11">
    <source>
        <dbReference type="ARBA" id="ARBA00023004"/>
    </source>
</evidence>
<dbReference type="NCBIfam" id="TIGR00391">
    <property type="entry name" value="hydA"/>
    <property type="match status" value="1"/>
</dbReference>
<accession>A0ABX5VB80</accession>
<proteinExistence type="inferred from homology"/>
<comment type="subcellular location">
    <subcellularLocation>
        <location evidence="3">Cell envelope</location>
    </subcellularLocation>
</comment>
<evidence type="ECO:0000259" key="14">
    <source>
        <dbReference type="Pfam" id="PF01058"/>
    </source>
</evidence>
<dbReference type="PROSITE" id="PS51318">
    <property type="entry name" value="TAT"/>
    <property type="match status" value="1"/>
</dbReference>
<dbReference type="InterPro" id="IPR019546">
    <property type="entry name" value="TAT_signal_bac_arc"/>
</dbReference>
<keyword evidence="17" id="KW-1185">Reference proteome</keyword>
<organism evidence="16 17">
    <name type="scientific">Caminibacter mediatlanticus TB-2</name>
    <dbReference type="NCBI Taxonomy" id="391592"/>
    <lineage>
        <taxon>Bacteria</taxon>
        <taxon>Pseudomonadati</taxon>
        <taxon>Campylobacterota</taxon>
        <taxon>Epsilonproteobacteria</taxon>
        <taxon>Nautiliales</taxon>
        <taxon>Nautiliaceae</taxon>
        <taxon>Caminibacter</taxon>
    </lineage>
</organism>
<dbReference type="PIRSF" id="PIRSF000310">
    <property type="entry name" value="NiFe_hyd_ssu"/>
    <property type="match status" value="1"/>
</dbReference>
<evidence type="ECO:0000256" key="13">
    <source>
        <dbReference type="ARBA" id="ARBA00023291"/>
    </source>
</evidence>
<comment type="similarity">
    <text evidence="4">Belongs to the [NiFe]/[NiFeSe] hydrogenase small subunit family.</text>
</comment>
<dbReference type="InterPro" id="IPR037148">
    <property type="entry name" value="NiFe-Hase_small_C_sf"/>
</dbReference>
<evidence type="ECO:0000256" key="6">
    <source>
        <dbReference type="ARBA" id="ARBA00022485"/>
    </source>
</evidence>
<sequence length="369" mass="40276">MIGLYEKSKQRLKSLSPDKNIEKILEVEGISRRDFLKWVSVTTAMLGLPGFFEPLVAQSINALNKIPVIWMNYQDCAGNSESILRASKPTIDEIIINLISLEFHELLMAPSGTQAENQLEETIQNYEGEYLLFVEGSIPLADNGVYGTIGPSGETYKDHLLRLASKAKAIIAVGNCASFGGVVAANPNPTGATGVMGVDGINVPIINLPACPVNPETMIGVLIMYALTGELPELDSLKRPFFAYASRIHDRCERRVHFDAGEFVESFGDNASQSGYCLYKVGCKGPFTFNNCPTVKFNDTSWPVDAGHGCIGCSEPGFVDKFGSFEKPFVEENINPAAESIKDIPFVATTILAAFSYEKIKNIIRKENG</sequence>
<comment type="cofactor">
    <cofactor evidence="2">
        <name>[4Fe-4S] cluster</name>
        <dbReference type="ChEBI" id="CHEBI:49883"/>
    </cofactor>
</comment>
<dbReference type="InterPro" id="IPR037024">
    <property type="entry name" value="NiFe_Hase_small_N_sf"/>
</dbReference>
<keyword evidence="9" id="KW-0732">Signal</keyword>
<dbReference type="InterPro" id="IPR001821">
    <property type="entry name" value="NiFe_hydrogenase_ssu"/>
</dbReference>
<dbReference type="NCBIfam" id="TIGR01409">
    <property type="entry name" value="TAT_signal_seq"/>
    <property type="match status" value="1"/>
</dbReference>
<keyword evidence="13" id="KW-0003">3Fe-4S</keyword>
<evidence type="ECO:0000259" key="15">
    <source>
        <dbReference type="Pfam" id="PF14720"/>
    </source>
</evidence>
<keyword evidence="12" id="KW-0411">Iron-sulfur</keyword>
<protein>
    <submittedName>
        <fullName evidence="16">Hydrogenase small subunit</fullName>
    </submittedName>
</protein>